<dbReference type="Pfam" id="PF01740">
    <property type="entry name" value="STAS"/>
    <property type="match status" value="1"/>
</dbReference>
<dbReference type="InterPro" id="IPR036513">
    <property type="entry name" value="STAS_dom_sf"/>
</dbReference>
<dbReference type="OrthoDB" id="9796076at2"/>
<feature type="domain" description="STAS" evidence="1">
    <location>
        <begin position="2"/>
        <end position="110"/>
    </location>
</feature>
<name>A0A4Y3HT65_9VIBR</name>
<reference evidence="2 3" key="1">
    <citation type="submission" date="2019-06" db="EMBL/GenBank/DDBJ databases">
        <title>Whole genome shotgun sequence of Vibrio inusitatus NBRC 102082.</title>
        <authorList>
            <person name="Hosoyama A."/>
            <person name="Uohara A."/>
            <person name="Ohji S."/>
            <person name="Ichikawa N."/>
        </authorList>
    </citation>
    <scope>NUCLEOTIDE SEQUENCE [LARGE SCALE GENOMIC DNA]</scope>
    <source>
        <strain evidence="2 3">NBRC 102082</strain>
    </source>
</reference>
<dbReference type="CDD" id="cd07043">
    <property type="entry name" value="STAS_anti-anti-sigma_factors"/>
    <property type="match status" value="1"/>
</dbReference>
<evidence type="ECO:0000259" key="1">
    <source>
        <dbReference type="PROSITE" id="PS50801"/>
    </source>
</evidence>
<keyword evidence="3" id="KW-1185">Reference proteome</keyword>
<evidence type="ECO:0000313" key="2">
    <source>
        <dbReference type="EMBL" id="GEA50339.1"/>
    </source>
</evidence>
<accession>A0A4Y3HT65</accession>
<protein>
    <submittedName>
        <fullName evidence="2">Anti-anti-sigma regulatory factor</fullName>
    </submittedName>
</protein>
<dbReference type="RefSeq" id="WP_141344730.1">
    <property type="nucleotide sequence ID" value="NZ_BJLF01000004.1"/>
</dbReference>
<evidence type="ECO:0000313" key="3">
    <source>
        <dbReference type="Proteomes" id="UP000318717"/>
    </source>
</evidence>
<gene>
    <name evidence="2" type="ORF">VIN01S_11430</name>
</gene>
<dbReference type="SUPFAM" id="SSF52091">
    <property type="entry name" value="SpoIIaa-like"/>
    <property type="match status" value="1"/>
</dbReference>
<dbReference type="AlphaFoldDB" id="A0A4Y3HT65"/>
<dbReference type="InterPro" id="IPR002645">
    <property type="entry name" value="STAS_dom"/>
</dbReference>
<organism evidence="2 3">
    <name type="scientific">Vibrio inusitatus NBRC 102082</name>
    <dbReference type="NCBI Taxonomy" id="1219070"/>
    <lineage>
        <taxon>Bacteria</taxon>
        <taxon>Pseudomonadati</taxon>
        <taxon>Pseudomonadota</taxon>
        <taxon>Gammaproteobacteria</taxon>
        <taxon>Vibrionales</taxon>
        <taxon>Vibrionaceae</taxon>
        <taxon>Vibrio</taxon>
    </lineage>
</organism>
<dbReference type="EMBL" id="BJLF01000004">
    <property type="protein sequence ID" value="GEA50339.1"/>
    <property type="molecule type" value="Genomic_DNA"/>
</dbReference>
<proteinExistence type="predicted"/>
<dbReference type="PROSITE" id="PS50801">
    <property type="entry name" value="STAS"/>
    <property type="match status" value="1"/>
</dbReference>
<dbReference type="Gene3D" id="3.30.750.24">
    <property type="entry name" value="STAS domain"/>
    <property type="match status" value="1"/>
</dbReference>
<dbReference type="Proteomes" id="UP000318717">
    <property type="component" value="Unassembled WGS sequence"/>
</dbReference>
<sequence>MELRKIESSENLLTLAVFGDFNAQASKEAQICIDDVLTDDNHPQIEIDLEHVDFMDTSGIGAIVYLYKRLVESDRNMSIKNVHGQPQKMMELLRIGQAIPLTTQTAELEH</sequence>
<comment type="caution">
    <text evidence="2">The sequence shown here is derived from an EMBL/GenBank/DDBJ whole genome shotgun (WGS) entry which is preliminary data.</text>
</comment>